<gene>
    <name evidence="2" type="ORF">MARGE09_P3474</name>
</gene>
<name>A0AAN2BLL9_9GAMM</name>
<evidence type="ECO:0000313" key="3">
    <source>
        <dbReference type="Proteomes" id="UP001320119"/>
    </source>
</evidence>
<dbReference type="KEGG" id="marq:MARGE09_P3474"/>
<feature type="compositionally biased region" description="Basic and acidic residues" evidence="1">
    <location>
        <begin position="8"/>
        <end position="22"/>
    </location>
</feature>
<protein>
    <submittedName>
        <fullName evidence="2">Uncharacterized protein</fullName>
    </submittedName>
</protein>
<organism evidence="2 3">
    <name type="scientific">Marinagarivorans cellulosilyticus</name>
    <dbReference type="NCBI Taxonomy" id="2721545"/>
    <lineage>
        <taxon>Bacteria</taxon>
        <taxon>Pseudomonadati</taxon>
        <taxon>Pseudomonadota</taxon>
        <taxon>Gammaproteobacteria</taxon>
        <taxon>Cellvibrionales</taxon>
        <taxon>Cellvibrionaceae</taxon>
        <taxon>Marinagarivorans</taxon>
    </lineage>
</organism>
<dbReference type="EMBL" id="AP023086">
    <property type="protein sequence ID" value="BCD99273.1"/>
    <property type="molecule type" value="Genomic_DNA"/>
</dbReference>
<dbReference type="Proteomes" id="UP001320119">
    <property type="component" value="Chromosome"/>
</dbReference>
<reference evidence="2 3" key="1">
    <citation type="journal article" date="2022" name="IScience">
        <title>An ultrasensitive nanofiber-based assay for enzymatic hydrolysis and deep-sea microbial degradation of cellulose.</title>
        <authorList>
            <person name="Tsudome M."/>
            <person name="Tachioka M."/>
            <person name="Miyazaki M."/>
            <person name="Uchimura K."/>
            <person name="Tsuda M."/>
            <person name="Takaki Y."/>
            <person name="Deguchi S."/>
        </authorList>
    </citation>
    <scope>NUCLEOTIDE SEQUENCE [LARGE SCALE GENOMIC DNA]</scope>
    <source>
        <strain evidence="2 3">GE09</strain>
    </source>
</reference>
<evidence type="ECO:0000313" key="2">
    <source>
        <dbReference type="EMBL" id="BCD99273.1"/>
    </source>
</evidence>
<dbReference type="AlphaFoldDB" id="A0AAN2BLL9"/>
<evidence type="ECO:0000256" key="1">
    <source>
        <dbReference type="SAM" id="MobiDB-lite"/>
    </source>
</evidence>
<dbReference type="RefSeq" id="WP_236984377.1">
    <property type="nucleotide sequence ID" value="NZ_AP023086.1"/>
</dbReference>
<keyword evidence="3" id="KW-1185">Reference proteome</keyword>
<feature type="region of interest" description="Disordered" evidence="1">
    <location>
        <begin position="1"/>
        <end position="22"/>
    </location>
</feature>
<proteinExistence type="predicted"/>
<sequence length="75" mass="9058">MHHPIFFIDRRKGSDRREDADPCRNMDIDLFHRKRRKSKDRRDVSRSLSDDYYAYMQKALSSSKPEASDNPKHFE</sequence>
<accession>A0AAN2BLL9</accession>